<sequence>MKASDEQLDQAAVQTITTIENLSNITSKAEYTPFLLPNLPKDRKEDIFHKILEDHKLNYLQDNKKAMQAIIEKAVDILKNLYVKTDADGKYDGTYANYSYCYDYLDGKNLQLPRAIGAVKLFIDSNHPNEQEIQELYVNSISKYLTIETDESKILSILTKIKQLFNKTDELTIEELKSQTVCHIETDESKILSILTEIKKLLNKKDELTIEELKSQTVWHNLLTNCNTTQQQIAELFQDLNNCSVEEVWKVNKMSELAIQLYIAATTYGPNSSACNQGTLTIPNAKPPLSAVES</sequence>
<organism evidence="1">
    <name type="scientific">Candidatus Tisiphia endosymbiont of Sergentomyia squamirostris</name>
    <dbReference type="NCBI Taxonomy" id="3113639"/>
    <lineage>
        <taxon>Bacteria</taxon>
        <taxon>Pseudomonadati</taxon>
        <taxon>Pseudomonadota</taxon>
        <taxon>Alphaproteobacteria</taxon>
        <taxon>Rickettsiales</taxon>
        <taxon>Rickettsiaceae</taxon>
        <taxon>Rickettsieae</taxon>
        <taxon>Candidatus Tisiphia</taxon>
    </lineage>
</organism>
<evidence type="ECO:0000313" key="1">
    <source>
        <dbReference type="EMBL" id="BFD46104.1"/>
    </source>
</evidence>
<reference evidence="1" key="1">
    <citation type="submission" date="2024-01" db="EMBL/GenBank/DDBJ databases">
        <title>Sequencing the genomes of a sandfly, Sergentomyia squamirostris, and its two endosymbionts.</title>
        <authorList>
            <person name="Itokawa K."/>
            <person name="Sanjoba C."/>
        </authorList>
    </citation>
    <scope>NUCLEOTIDE SEQUENCE</scope>
    <source>
        <strain evidence="1">RiSSQ</strain>
    </source>
</reference>
<accession>A0AAT9G8I6</accession>
<dbReference type="EMBL" id="AP029170">
    <property type="protein sequence ID" value="BFD46104.1"/>
    <property type="molecule type" value="Genomic_DNA"/>
</dbReference>
<name>A0AAT9G8I6_9RICK</name>
<gene>
    <name evidence="1" type="ORF">DMENIID0002_07500</name>
</gene>
<dbReference type="AlphaFoldDB" id="A0AAT9G8I6"/>
<proteinExistence type="predicted"/>
<protein>
    <submittedName>
        <fullName evidence="1">Uncharacterized protein</fullName>
    </submittedName>
</protein>